<dbReference type="AlphaFoldDB" id="A0A0D2LL83"/>
<dbReference type="OrthoDB" id="2595178at2759"/>
<proteinExistence type="predicted"/>
<dbReference type="EMBL" id="KN817521">
    <property type="protein sequence ID" value="KJA28642.1"/>
    <property type="molecule type" value="Genomic_DNA"/>
</dbReference>
<accession>A0A0D2LL83</accession>
<organism evidence="1 2">
    <name type="scientific">Hypholoma sublateritium (strain FD-334 SS-4)</name>
    <dbReference type="NCBI Taxonomy" id="945553"/>
    <lineage>
        <taxon>Eukaryota</taxon>
        <taxon>Fungi</taxon>
        <taxon>Dikarya</taxon>
        <taxon>Basidiomycota</taxon>
        <taxon>Agaricomycotina</taxon>
        <taxon>Agaricomycetes</taxon>
        <taxon>Agaricomycetidae</taxon>
        <taxon>Agaricales</taxon>
        <taxon>Agaricineae</taxon>
        <taxon>Strophariaceae</taxon>
        <taxon>Hypholoma</taxon>
    </lineage>
</organism>
<name>A0A0D2LL83_HYPSF</name>
<evidence type="ECO:0008006" key="3">
    <source>
        <dbReference type="Google" id="ProtNLM"/>
    </source>
</evidence>
<dbReference type="STRING" id="945553.A0A0D2LL83"/>
<dbReference type="Proteomes" id="UP000054270">
    <property type="component" value="Unassembled WGS sequence"/>
</dbReference>
<gene>
    <name evidence="1" type="ORF">HYPSUDRAFT_211927</name>
</gene>
<evidence type="ECO:0000313" key="2">
    <source>
        <dbReference type="Proteomes" id="UP000054270"/>
    </source>
</evidence>
<protein>
    <recommendedName>
        <fullName evidence="3">F-box domain-containing protein</fullName>
    </recommendedName>
</protein>
<keyword evidence="2" id="KW-1185">Reference proteome</keyword>
<evidence type="ECO:0000313" key="1">
    <source>
        <dbReference type="EMBL" id="KJA28642.1"/>
    </source>
</evidence>
<dbReference type="OMA" id="TPYDDIP"/>
<reference evidence="2" key="1">
    <citation type="submission" date="2014-04" db="EMBL/GenBank/DDBJ databases">
        <title>Evolutionary Origins and Diversification of the Mycorrhizal Mutualists.</title>
        <authorList>
            <consortium name="DOE Joint Genome Institute"/>
            <consortium name="Mycorrhizal Genomics Consortium"/>
            <person name="Kohler A."/>
            <person name="Kuo A."/>
            <person name="Nagy L.G."/>
            <person name="Floudas D."/>
            <person name="Copeland A."/>
            <person name="Barry K.W."/>
            <person name="Cichocki N."/>
            <person name="Veneault-Fourrey C."/>
            <person name="LaButti K."/>
            <person name="Lindquist E.A."/>
            <person name="Lipzen A."/>
            <person name="Lundell T."/>
            <person name="Morin E."/>
            <person name="Murat C."/>
            <person name="Riley R."/>
            <person name="Ohm R."/>
            <person name="Sun H."/>
            <person name="Tunlid A."/>
            <person name="Henrissat B."/>
            <person name="Grigoriev I.V."/>
            <person name="Hibbett D.S."/>
            <person name="Martin F."/>
        </authorList>
    </citation>
    <scope>NUCLEOTIDE SEQUENCE [LARGE SCALE GENOMIC DNA]</scope>
    <source>
        <strain evidence="2">FD-334 SS-4</strain>
    </source>
</reference>
<sequence length="432" mass="49170">MSRSDTVILLPRPYAKASGRLLLLPLLPHRKPLKSLPCELWTEIVTFAFASIKDSEPGLSKWPWSFVKVCKSFQEIGLPLIYSSIQISDISTLNKFYDQLHLADQKWDSLRRIPYSTPGRWIQKLDFSEMTFEGQPQAVFMDSLLTQLFRLTPSLASLSINPSFVLSRRALDSLAQREGSVNLRSISGLSYVPRSTPDLKEDPFVELLRRSPNLEVVVVIGQGLDPTELEFGFGSMTFDMFSTSTFAPLNLPKLHTLSLLSMCSSPLMFALIQSPLPSIKKLTITPYEDIPSSMSLQLITTHGATLSSLLLFTPKSWPTRLHPSPNNLLMCCPILNHLSLETPLPSLGLTANHNLRILSIPRPANEFWRELERVFRFLPHLSVLRIRDVRWLRKGVSSMAQEAGVQGEMREWRRRLDRRQILLVDADWRNHE</sequence>